<evidence type="ECO:0000256" key="3">
    <source>
        <dbReference type="SAM" id="MobiDB-lite"/>
    </source>
</evidence>
<gene>
    <name evidence="5" type="ORF">N0B31_03885</name>
</gene>
<comment type="similarity">
    <text evidence="1">Belongs to the nitroreductase family.</text>
</comment>
<evidence type="ECO:0000256" key="2">
    <source>
        <dbReference type="ARBA" id="ARBA00023002"/>
    </source>
</evidence>
<evidence type="ECO:0000313" key="5">
    <source>
        <dbReference type="EMBL" id="UWM55428.1"/>
    </source>
</evidence>
<feature type="region of interest" description="Disordered" evidence="3">
    <location>
        <begin position="208"/>
        <end position="230"/>
    </location>
</feature>
<dbReference type="AlphaFoldDB" id="A0A9E7UBP9"/>
<name>A0A9E7UBP9_9EURY</name>
<dbReference type="GO" id="GO:0016491">
    <property type="term" value="F:oxidoreductase activity"/>
    <property type="evidence" value="ECO:0007669"/>
    <property type="project" value="UniProtKB-KW"/>
</dbReference>
<dbReference type="SUPFAM" id="SSF55469">
    <property type="entry name" value="FMN-dependent nitroreductase-like"/>
    <property type="match status" value="1"/>
</dbReference>
<sequence length="230" mass="24966">MEADELIRSRRSVHEYSDEPIAEETLAEIFDRVRFTPSGYNLQPWEFVVLQAPENRAALAEAAYGQEHVEEAAAAVVVLGNTDPAAHAERVFDDWLDKGYLPSEAVRDDLLGQVEGMGDQPDAENRLWTTRSTSLAAMTLMYAAWDLGVGSCPMEGFDPEGVLDVVDAPAGYEPVMLVTLGYPAEGTADIENERKSRRSVAEIVHHETFAAGDGTADEGDHAAGAVEADD</sequence>
<dbReference type="Proteomes" id="UP001057580">
    <property type="component" value="Chromosome"/>
</dbReference>
<dbReference type="PANTHER" id="PTHR43673">
    <property type="entry name" value="NAD(P)H NITROREDUCTASE YDGI-RELATED"/>
    <property type="match status" value="1"/>
</dbReference>
<dbReference type="GeneID" id="74941533"/>
<feature type="domain" description="Nitroreductase" evidence="4">
    <location>
        <begin position="7"/>
        <end position="182"/>
    </location>
</feature>
<proteinExistence type="inferred from homology"/>
<evidence type="ECO:0000256" key="1">
    <source>
        <dbReference type="ARBA" id="ARBA00007118"/>
    </source>
</evidence>
<keyword evidence="2" id="KW-0560">Oxidoreductase</keyword>
<dbReference type="KEGG" id="ssai:N0B31_03885"/>
<protein>
    <submittedName>
        <fullName evidence="5">Nitroreductase family protein</fullName>
    </submittedName>
</protein>
<dbReference type="RefSeq" id="WP_260594528.1">
    <property type="nucleotide sequence ID" value="NZ_CP104003.1"/>
</dbReference>
<dbReference type="EMBL" id="CP104003">
    <property type="protein sequence ID" value="UWM55428.1"/>
    <property type="molecule type" value="Genomic_DNA"/>
</dbReference>
<reference evidence="5" key="1">
    <citation type="submission" date="2022-09" db="EMBL/GenBank/DDBJ databases">
        <title>Diverse halophilic archaea isolated from saline environments.</title>
        <authorList>
            <person name="Cui H.-L."/>
        </authorList>
    </citation>
    <scope>NUCLEOTIDE SEQUENCE</scope>
    <source>
        <strain evidence="5">ZS-35-S2</strain>
    </source>
</reference>
<organism evidence="5 6">
    <name type="scientific">Salinirubellus salinus</name>
    <dbReference type="NCBI Taxonomy" id="1364945"/>
    <lineage>
        <taxon>Archaea</taxon>
        <taxon>Methanobacteriati</taxon>
        <taxon>Methanobacteriota</taxon>
        <taxon>Stenosarchaea group</taxon>
        <taxon>Halobacteria</taxon>
        <taxon>Halobacteriales</taxon>
        <taxon>Natronomonadaceae</taxon>
        <taxon>Salinirubellus</taxon>
    </lineage>
</organism>
<dbReference type="Gene3D" id="3.40.109.10">
    <property type="entry name" value="NADH Oxidase"/>
    <property type="match status" value="1"/>
</dbReference>
<evidence type="ECO:0000313" key="6">
    <source>
        <dbReference type="Proteomes" id="UP001057580"/>
    </source>
</evidence>
<accession>A0A9E7UBP9</accession>
<dbReference type="InterPro" id="IPR000415">
    <property type="entry name" value="Nitroreductase-like"/>
</dbReference>
<evidence type="ECO:0000259" key="4">
    <source>
        <dbReference type="Pfam" id="PF00881"/>
    </source>
</evidence>
<dbReference type="InterPro" id="IPR029479">
    <property type="entry name" value="Nitroreductase"/>
</dbReference>
<dbReference type="PANTHER" id="PTHR43673:SF10">
    <property type="entry name" value="NADH DEHYDROGENASE_NAD(P)H NITROREDUCTASE XCC3605-RELATED"/>
    <property type="match status" value="1"/>
</dbReference>
<dbReference type="Pfam" id="PF00881">
    <property type="entry name" value="Nitroreductase"/>
    <property type="match status" value="1"/>
</dbReference>
<keyword evidence="6" id="KW-1185">Reference proteome</keyword>